<dbReference type="PROSITE" id="PS50007">
    <property type="entry name" value="PIPLC_X_DOMAIN"/>
    <property type="match status" value="1"/>
</dbReference>
<organism evidence="4 5">
    <name type="scientific">Penicillium coprophilum</name>
    <dbReference type="NCBI Taxonomy" id="36646"/>
    <lineage>
        <taxon>Eukaryota</taxon>
        <taxon>Fungi</taxon>
        <taxon>Dikarya</taxon>
        <taxon>Ascomycota</taxon>
        <taxon>Pezizomycotina</taxon>
        <taxon>Eurotiomycetes</taxon>
        <taxon>Eurotiomycetidae</taxon>
        <taxon>Eurotiales</taxon>
        <taxon>Aspergillaceae</taxon>
        <taxon>Penicillium</taxon>
    </lineage>
</organism>
<dbReference type="Gene3D" id="2.60.40.150">
    <property type="entry name" value="C2 domain"/>
    <property type="match status" value="2"/>
</dbReference>
<sequence>MEKVEALVERARHALEPPKTPSHTVDKFHPTLDSHIQKIHKSVDAYAPTTNYFLQEMQHDAAIPNSPEPVADVLASLDAFRAYMKDANSSAMRPEEALDLSAPISDYFISSSHNTYLTGNQLYSDAAASAYTSVLLRGCRSVEIDVWDGELDTPSSSDSDSSSSDSETEEGKKSMGSKLKTKMTSKKNGQEKPAKEQKESVSSKLEAKLNGVLRRKSVKSPERPVDEEAATSHMPVRVEPRVLHGHTLTKGTTFREICYAIRDSGFVASDLPLVISLEVHASLEQQQTMVDIMLEAWKGLLVEAPPDQGKLPSLADLKGKILIKSKGVPLSAEGDKAEGEALTPQESDDKSSGQQSAKPSKILDALANMAVYTRAYHFSHFDQPEAKVPRHVFSLSEKAAREAHVNHRDALFEHNRRSLMRIYPYAFRVNSSNLDPTFYWRRGAQLVALNWQNLDKGMMLNHGMFVGTHGWRLKPSGYRNSSPVTGVIERRNLTLSIEVFAAQDLSLPPGDHSERGFKPYVNCQLHVEEPEGDVDPNQDDASSDSEKSSYRRCTKSSSGRNPDFGGQKLEFPTVTGIIEELSFLRSVFLFDLFDLFDLFLPYIDVLSNVPRPLSPPLLRQLSPCCLSTSHHTNSFSSMQAWTLHCDIRQRTHAPARITKTRRRGLVLASSPAPPWFKIKDDEIGRDPLAAWACIRLDRLREGHRLLHLHDCAGEKTGGILLVNIVKRFT</sequence>
<feature type="compositionally biased region" description="Acidic residues" evidence="2">
    <location>
        <begin position="530"/>
        <end position="543"/>
    </location>
</feature>
<dbReference type="SMART" id="SM00148">
    <property type="entry name" value="PLCXc"/>
    <property type="match status" value="1"/>
</dbReference>
<dbReference type="STRING" id="36646.A0A1V6UHB0"/>
<proteinExistence type="predicted"/>
<dbReference type="CDD" id="cd08598">
    <property type="entry name" value="PI-PLC1c_yeast"/>
    <property type="match status" value="1"/>
</dbReference>
<keyword evidence="1" id="KW-0378">Hydrolase</keyword>
<dbReference type="Pfam" id="PF00388">
    <property type="entry name" value="PI-PLC-X"/>
    <property type="match status" value="1"/>
</dbReference>
<dbReference type="InterPro" id="IPR017946">
    <property type="entry name" value="PLC-like_Pdiesterase_TIM-brl"/>
</dbReference>
<name>A0A1V6UHB0_9EURO</name>
<reference evidence="5" key="1">
    <citation type="journal article" date="2017" name="Nat. Microbiol.">
        <title>Global analysis of biosynthetic gene clusters reveals vast potential of secondary metabolite production in Penicillium species.</title>
        <authorList>
            <person name="Nielsen J.C."/>
            <person name="Grijseels S."/>
            <person name="Prigent S."/>
            <person name="Ji B."/>
            <person name="Dainat J."/>
            <person name="Nielsen K.F."/>
            <person name="Frisvad J.C."/>
            <person name="Workman M."/>
            <person name="Nielsen J."/>
        </authorList>
    </citation>
    <scope>NUCLEOTIDE SEQUENCE [LARGE SCALE GENOMIC DNA]</scope>
    <source>
        <strain evidence="5">IBT 31321</strain>
    </source>
</reference>
<evidence type="ECO:0000256" key="2">
    <source>
        <dbReference type="SAM" id="MobiDB-lite"/>
    </source>
</evidence>
<dbReference type="InterPro" id="IPR001711">
    <property type="entry name" value="PLipase_C_Pinositol-sp_Y"/>
</dbReference>
<dbReference type="GO" id="GO:0004435">
    <property type="term" value="F:phosphatidylinositol-4,5-bisphosphate phospholipase C activity"/>
    <property type="evidence" value="ECO:0007669"/>
    <property type="project" value="UniProtKB-EC"/>
</dbReference>
<dbReference type="EMBL" id="MDDG01000010">
    <property type="protein sequence ID" value="OQE37383.1"/>
    <property type="molecule type" value="Genomic_DNA"/>
</dbReference>
<dbReference type="SMART" id="SM00149">
    <property type="entry name" value="PLCYc"/>
    <property type="match status" value="1"/>
</dbReference>
<feature type="region of interest" description="Disordered" evidence="2">
    <location>
        <begin position="528"/>
        <end position="565"/>
    </location>
</feature>
<dbReference type="InterPro" id="IPR001192">
    <property type="entry name" value="PI-PLC_fam"/>
</dbReference>
<dbReference type="InterPro" id="IPR000909">
    <property type="entry name" value="PLipase_C_PInositol-sp_X_dom"/>
</dbReference>
<dbReference type="EC" id="3.1.4.11" evidence="1"/>
<dbReference type="CDD" id="cd00275">
    <property type="entry name" value="C2_PLC_like"/>
    <property type="match status" value="1"/>
</dbReference>
<feature type="compositionally biased region" description="Low complexity" evidence="2">
    <location>
        <begin position="155"/>
        <end position="165"/>
    </location>
</feature>
<dbReference type="Proteomes" id="UP000191500">
    <property type="component" value="Unassembled WGS sequence"/>
</dbReference>
<comment type="caution">
    <text evidence="4">The sequence shown here is derived from an EMBL/GenBank/DDBJ whole genome shotgun (WGS) entry which is preliminary data.</text>
</comment>
<evidence type="ECO:0000259" key="3">
    <source>
        <dbReference type="PROSITE" id="PS50008"/>
    </source>
</evidence>
<evidence type="ECO:0000313" key="5">
    <source>
        <dbReference type="Proteomes" id="UP000191500"/>
    </source>
</evidence>
<dbReference type="PANTHER" id="PTHR10336">
    <property type="entry name" value="PHOSPHOINOSITIDE-SPECIFIC PHOSPHOLIPASE C FAMILY PROTEIN"/>
    <property type="match status" value="1"/>
</dbReference>
<dbReference type="GO" id="GO:0048015">
    <property type="term" value="P:phosphatidylinositol-mediated signaling"/>
    <property type="evidence" value="ECO:0007669"/>
    <property type="project" value="TreeGrafter"/>
</dbReference>
<dbReference type="PANTHER" id="PTHR10336:SF82">
    <property type="entry name" value="PHOSPHOINOSITIDE PHOSPHOLIPASE C"/>
    <property type="match status" value="1"/>
</dbReference>
<keyword evidence="1" id="KW-0443">Lipid metabolism</keyword>
<dbReference type="GO" id="GO:0051209">
    <property type="term" value="P:release of sequestered calcium ion into cytosol"/>
    <property type="evidence" value="ECO:0007669"/>
    <property type="project" value="TreeGrafter"/>
</dbReference>
<dbReference type="SUPFAM" id="SSF51695">
    <property type="entry name" value="PLC-like phosphodiesterases"/>
    <property type="match status" value="1"/>
</dbReference>
<evidence type="ECO:0000256" key="1">
    <source>
        <dbReference type="RuleBase" id="RU361133"/>
    </source>
</evidence>
<accession>A0A1V6UHB0</accession>
<feature type="domain" description="PI-PLC Y-box" evidence="3">
    <location>
        <begin position="366"/>
        <end position="478"/>
    </location>
</feature>
<protein>
    <recommendedName>
        <fullName evidence="1">Phosphoinositide phospholipase C</fullName>
        <ecNumber evidence="1">3.1.4.11</ecNumber>
    </recommendedName>
</protein>
<feature type="region of interest" description="Disordered" evidence="2">
    <location>
        <begin position="332"/>
        <end position="358"/>
    </location>
</feature>
<dbReference type="InterPro" id="IPR035892">
    <property type="entry name" value="C2_domain_sf"/>
</dbReference>
<evidence type="ECO:0000313" key="4">
    <source>
        <dbReference type="EMBL" id="OQE37383.1"/>
    </source>
</evidence>
<dbReference type="AlphaFoldDB" id="A0A1V6UHB0"/>
<gene>
    <name evidence="4" type="ORF">PENCOP_c010G05524</name>
</gene>
<dbReference type="PROSITE" id="PS50008">
    <property type="entry name" value="PIPLC_Y_DOMAIN"/>
    <property type="match status" value="1"/>
</dbReference>
<dbReference type="GO" id="GO:0016042">
    <property type="term" value="P:lipid catabolic process"/>
    <property type="evidence" value="ECO:0007669"/>
    <property type="project" value="UniProtKB-KW"/>
</dbReference>
<feature type="compositionally biased region" description="Basic and acidic residues" evidence="2">
    <location>
        <begin position="188"/>
        <end position="207"/>
    </location>
</feature>
<dbReference type="Pfam" id="PF00387">
    <property type="entry name" value="PI-PLC-Y"/>
    <property type="match status" value="1"/>
</dbReference>
<feature type="region of interest" description="Disordered" evidence="2">
    <location>
        <begin position="149"/>
        <end position="232"/>
    </location>
</feature>
<dbReference type="PRINTS" id="PR00390">
    <property type="entry name" value="PHPHLIPASEC"/>
</dbReference>
<keyword evidence="5" id="KW-1185">Reference proteome</keyword>
<keyword evidence="1" id="KW-0442">Lipid degradation</keyword>
<comment type="catalytic activity">
    <reaction evidence="1">
        <text>a 1,2-diacyl-sn-glycero-3-phospho-(1D-myo-inositol-4,5-bisphosphate) + H2O = 1D-myo-inositol 1,4,5-trisphosphate + a 1,2-diacyl-sn-glycerol + H(+)</text>
        <dbReference type="Rhea" id="RHEA:33179"/>
        <dbReference type="ChEBI" id="CHEBI:15377"/>
        <dbReference type="ChEBI" id="CHEBI:15378"/>
        <dbReference type="ChEBI" id="CHEBI:17815"/>
        <dbReference type="ChEBI" id="CHEBI:58456"/>
        <dbReference type="ChEBI" id="CHEBI:203600"/>
        <dbReference type="EC" id="3.1.4.11"/>
    </reaction>
</comment>
<dbReference type="Gene3D" id="3.20.20.190">
    <property type="entry name" value="Phosphatidylinositol (PI) phosphodiesterase"/>
    <property type="match status" value="1"/>
</dbReference>